<evidence type="ECO:0000313" key="3">
    <source>
        <dbReference type="Proteomes" id="UP001500307"/>
    </source>
</evidence>
<name>A0ABP8S9B6_9ACTN</name>
<proteinExistence type="predicted"/>
<gene>
    <name evidence="2" type="ORF">GCM10023176_07440</name>
</gene>
<protein>
    <submittedName>
        <fullName evidence="2">Uncharacterized protein</fullName>
    </submittedName>
</protein>
<dbReference type="EMBL" id="BAABGU010000002">
    <property type="protein sequence ID" value="GAA4563455.1"/>
    <property type="molecule type" value="Genomic_DNA"/>
</dbReference>
<comment type="caution">
    <text evidence="2">The sequence shown here is derived from an EMBL/GenBank/DDBJ whole genome shotgun (WGS) entry which is preliminary data.</text>
</comment>
<evidence type="ECO:0000313" key="2">
    <source>
        <dbReference type="EMBL" id="GAA4563455.1"/>
    </source>
</evidence>
<sequence length="73" mass="7403">MGPDETADALVASHLDVCVEARAVVAAGSLDDVVRTNRGAPVNLRSIPVHSGPVSSPSTSAVAARRRAAPARC</sequence>
<reference evidence="3" key="1">
    <citation type="journal article" date="2019" name="Int. J. Syst. Evol. Microbiol.">
        <title>The Global Catalogue of Microorganisms (GCM) 10K type strain sequencing project: providing services to taxonomists for standard genome sequencing and annotation.</title>
        <authorList>
            <consortium name="The Broad Institute Genomics Platform"/>
            <consortium name="The Broad Institute Genome Sequencing Center for Infectious Disease"/>
            <person name="Wu L."/>
            <person name="Ma J."/>
        </authorList>
    </citation>
    <scope>NUCLEOTIDE SEQUENCE [LARGE SCALE GENOMIC DNA]</scope>
    <source>
        <strain evidence="3">JCM 3175</strain>
    </source>
</reference>
<feature type="region of interest" description="Disordered" evidence="1">
    <location>
        <begin position="50"/>
        <end position="73"/>
    </location>
</feature>
<accession>A0ABP8S9B6</accession>
<feature type="compositionally biased region" description="Basic residues" evidence="1">
    <location>
        <begin position="64"/>
        <end position="73"/>
    </location>
</feature>
<organism evidence="2 3">
    <name type="scientific">Micromonospora coerulea</name>
    <dbReference type="NCBI Taxonomy" id="47856"/>
    <lineage>
        <taxon>Bacteria</taxon>
        <taxon>Bacillati</taxon>
        <taxon>Actinomycetota</taxon>
        <taxon>Actinomycetes</taxon>
        <taxon>Micromonosporales</taxon>
        <taxon>Micromonosporaceae</taxon>
        <taxon>Micromonospora</taxon>
    </lineage>
</organism>
<keyword evidence="3" id="KW-1185">Reference proteome</keyword>
<feature type="compositionally biased region" description="Low complexity" evidence="1">
    <location>
        <begin position="50"/>
        <end position="63"/>
    </location>
</feature>
<evidence type="ECO:0000256" key="1">
    <source>
        <dbReference type="SAM" id="MobiDB-lite"/>
    </source>
</evidence>
<dbReference type="Proteomes" id="UP001500307">
    <property type="component" value="Unassembled WGS sequence"/>
</dbReference>